<comment type="subcellular location">
    <subcellularLocation>
        <location evidence="1">Plastid</location>
    </subcellularLocation>
</comment>
<protein>
    <submittedName>
        <fullName evidence="5">OLC1v1013750C1</fullName>
    </submittedName>
</protein>
<evidence type="ECO:0000256" key="1">
    <source>
        <dbReference type="ARBA" id="ARBA00004474"/>
    </source>
</evidence>
<evidence type="ECO:0000313" key="6">
    <source>
        <dbReference type="Proteomes" id="UP001161247"/>
    </source>
</evidence>
<sequence>MASAITPSTTALVKATPLKLHSSARLITTLTPLSLTQKRAGRIYASLSAAAAPLSAAKPNPNDLVVSILSKVVQTDRGVKLTRNEHEKVAEVASELQQFCVDEPVKCPLIFGEWDVVYCSNPTSPGGGYRSAIGRLFFKTEEMIQVVEAPDIVRNKVSFSLFGSIDGAVSLKGKLTALDEKWIQVVFEAPELKVGGLELQYGGQSEVKLEITYIDEKIRLGKGSRGSLFVFQRRK</sequence>
<dbReference type="Proteomes" id="UP001161247">
    <property type="component" value="Chromosome 7"/>
</dbReference>
<name>A0AAV1E2A6_OLDCO</name>
<dbReference type="GO" id="GO:0009536">
    <property type="term" value="C:plastid"/>
    <property type="evidence" value="ECO:0007669"/>
    <property type="project" value="UniProtKB-SubCell"/>
</dbReference>
<gene>
    <name evidence="5" type="ORF">OLC1_LOCUS20240</name>
</gene>
<feature type="domain" description="Plastid lipid-associated protein/fibrillin conserved" evidence="4">
    <location>
        <begin position="205"/>
        <end position="231"/>
    </location>
</feature>
<dbReference type="InterPro" id="IPR006843">
    <property type="entry name" value="PAP/fibrillin_dom"/>
</dbReference>
<evidence type="ECO:0000313" key="5">
    <source>
        <dbReference type="EMBL" id="CAI9113185.1"/>
    </source>
</evidence>
<dbReference type="EMBL" id="OX459124">
    <property type="protein sequence ID" value="CAI9113185.1"/>
    <property type="molecule type" value="Genomic_DNA"/>
</dbReference>
<evidence type="ECO:0000256" key="3">
    <source>
        <dbReference type="ARBA" id="ARBA00022946"/>
    </source>
</evidence>
<keyword evidence="2" id="KW-0934">Plastid</keyword>
<accession>A0AAV1E2A6</accession>
<dbReference type="InterPro" id="IPR039633">
    <property type="entry name" value="PAP"/>
</dbReference>
<feature type="domain" description="Plastid lipid-associated protein/fibrillin conserved" evidence="4">
    <location>
        <begin position="67"/>
        <end position="192"/>
    </location>
</feature>
<evidence type="ECO:0000259" key="4">
    <source>
        <dbReference type="Pfam" id="PF04755"/>
    </source>
</evidence>
<dbReference type="AlphaFoldDB" id="A0AAV1E2A6"/>
<keyword evidence="3" id="KW-0809">Transit peptide</keyword>
<proteinExistence type="predicted"/>
<organism evidence="5 6">
    <name type="scientific">Oldenlandia corymbosa var. corymbosa</name>
    <dbReference type="NCBI Taxonomy" id="529605"/>
    <lineage>
        <taxon>Eukaryota</taxon>
        <taxon>Viridiplantae</taxon>
        <taxon>Streptophyta</taxon>
        <taxon>Embryophyta</taxon>
        <taxon>Tracheophyta</taxon>
        <taxon>Spermatophyta</taxon>
        <taxon>Magnoliopsida</taxon>
        <taxon>eudicotyledons</taxon>
        <taxon>Gunneridae</taxon>
        <taxon>Pentapetalae</taxon>
        <taxon>asterids</taxon>
        <taxon>lamiids</taxon>
        <taxon>Gentianales</taxon>
        <taxon>Rubiaceae</taxon>
        <taxon>Rubioideae</taxon>
        <taxon>Spermacoceae</taxon>
        <taxon>Hedyotis-Oldenlandia complex</taxon>
        <taxon>Oldenlandia</taxon>
    </lineage>
</organism>
<keyword evidence="6" id="KW-1185">Reference proteome</keyword>
<evidence type="ECO:0000256" key="2">
    <source>
        <dbReference type="ARBA" id="ARBA00022640"/>
    </source>
</evidence>
<reference evidence="5" key="1">
    <citation type="submission" date="2023-03" db="EMBL/GenBank/DDBJ databases">
        <authorList>
            <person name="Julca I."/>
        </authorList>
    </citation>
    <scope>NUCLEOTIDE SEQUENCE</scope>
</reference>
<dbReference type="Pfam" id="PF04755">
    <property type="entry name" value="PAP_fibrillin"/>
    <property type="match status" value="2"/>
</dbReference>
<dbReference type="PANTHER" id="PTHR31906">
    <property type="entry name" value="PLASTID-LIPID-ASSOCIATED PROTEIN 4, CHLOROPLASTIC-RELATED"/>
    <property type="match status" value="1"/>
</dbReference>